<dbReference type="Gene3D" id="2.170.210.10">
    <property type="entry name" value="DNA double-strand break repair and VJ recombination XRCC4, N-terminal"/>
    <property type="match status" value="1"/>
</dbReference>
<feature type="compositionally biased region" description="Basic and acidic residues" evidence="8">
    <location>
        <begin position="243"/>
        <end position="254"/>
    </location>
</feature>
<dbReference type="InterPro" id="IPR053962">
    <property type="entry name" value="XRCC4_CC"/>
</dbReference>
<comment type="caution">
    <text evidence="11">The sequence shown here is derived from an EMBL/GenBank/DDBJ whole genome shotgun (WGS) entry which is preliminary data.</text>
</comment>
<evidence type="ECO:0000313" key="11">
    <source>
        <dbReference type="EMBL" id="KAK7481518.1"/>
    </source>
</evidence>
<proteinExistence type="inferred from homology"/>
<dbReference type="GO" id="GO:0006310">
    <property type="term" value="P:DNA recombination"/>
    <property type="evidence" value="ECO:0007669"/>
    <property type="project" value="UniProtKB-KW"/>
</dbReference>
<evidence type="ECO:0000313" key="12">
    <source>
        <dbReference type="Proteomes" id="UP001519460"/>
    </source>
</evidence>
<dbReference type="Pfam" id="PF06632">
    <property type="entry name" value="XRCC4"/>
    <property type="match status" value="1"/>
</dbReference>
<gene>
    <name evidence="11" type="ORF">BaRGS_00027280</name>
</gene>
<dbReference type="Proteomes" id="UP001519460">
    <property type="component" value="Unassembled WGS sequence"/>
</dbReference>
<dbReference type="CDD" id="cd22283">
    <property type="entry name" value="HD_XRCC4_N"/>
    <property type="match status" value="1"/>
</dbReference>
<keyword evidence="3" id="KW-0233">DNA recombination</keyword>
<evidence type="ECO:0000259" key="10">
    <source>
        <dbReference type="Pfam" id="PF21924"/>
    </source>
</evidence>
<dbReference type="InterPro" id="IPR014751">
    <property type="entry name" value="XRCC4-like_C"/>
</dbReference>
<dbReference type="GO" id="GO:0006303">
    <property type="term" value="P:double-strand break repair via nonhomologous end joining"/>
    <property type="evidence" value="ECO:0007669"/>
    <property type="project" value="UniProtKB-ARBA"/>
</dbReference>
<feature type="coiled-coil region" evidence="7">
    <location>
        <begin position="136"/>
        <end position="177"/>
    </location>
</feature>
<feature type="compositionally biased region" description="Basic residues" evidence="8">
    <location>
        <begin position="289"/>
        <end position="303"/>
    </location>
</feature>
<feature type="compositionally biased region" description="Polar residues" evidence="8">
    <location>
        <begin position="317"/>
        <end position="339"/>
    </location>
</feature>
<evidence type="ECO:0000256" key="4">
    <source>
        <dbReference type="ARBA" id="ARBA00023204"/>
    </source>
</evidence>
<sequence length="357" mass="39244">MNSSLVQLPGCGKGPSFLLTQLKEGGNEGFTLMLTDGEKIWDGQLTEEDLDALSGNLKMDFNTYVSQTVKAFTRRDMADLNFAYQVKPQADGIVDLVWKKQVPGDIKVKMGSVPLYLKSNSAQSMCEIFSNCIDMMTELHGKIRSLESDNQRLSQERQNALKRLDKCVSAKEDLEKDLYSKFVAVLNSKKEQIRNMRNAEPSASTSDTTLSKKRGRGTARQTADVSDDSGAEDKPAVTQSSDEDARNTDEETPPKRQRGPVRAAKRDTGSSLALGDDDGDAVDDEARKSKGVVKRPARQRGGNKRQTPSKPVLPKVSSRSSDVGTKTPQRSSMRKSGSGHSDRSVDNLDTDDLLNDF</sequence>
<dbReference type="PANTHER" id="PTHR28559">
    <property type="entry name" value="DNA REPAIR PROTEIN XRCC4"/>
    <property type="match status" value="1"/>
</dbReference>
<dbReference type="SUPFAM" id="SSF58022">
    <property type="entry name" value="XRCC4, C-terminal oligomerization domain"/>
    <property type="match status" value="1"/>
</dbReference>
<feature type="compositionally biased region" description="Acidic residues" evidence="8">
    <location>
        <begin position="348"/>
        <end position="357"/>
    </location>
</feature>
<keyword evidence="4" id="KW-0234">DNA repair</keyword>
<comment type="similarity">
    <text evidence="6">Belongs to the XRCC4-XLF family. XRCC4 subfamily.</text>
</comment>
<evidence type="ECO:0000259" key="9">
    <source>
        <dbReference type="Pfam" id="PF06632"/>
    </source>
</evidence>
<dbReference type="Gene3D" id="1.20.5.370">
    <property type="match status" value="1"/>
</dbReference>
<dbReference type="InterPro" id="IPR010585">
    <property type="entry name" value="DNA_repair_prot_XRCC4"/>
</dbReference>
<dbReference type="Pfam" id="PF21924">
    <property type="entry name" value="XRCC4_CC"/>
    <property type="match status" value="1"/>
</dbReference>
<evidence type="ECO:0000256" key="5">
    <source>
        <dbReference type="ARBA" id="ARBA00023242"/>
    </source>
</evidence>
<evidence type="ECO:0000256" key="8">
    <source>
        <dbReference type="SAM" id="MobiDB-lite"/>
    </source>
</evidence>
<protein>
    <submittedName>
        <fullName evidence="11">Uncharacterized protein</fullName>
    </submittedName>
</protein>
<name>A0ABD0K380_9CAEN</name>
<evidence type="ECO:0000256" key="6">
    <source>
        <dbReference type="ARBA" id="ARBA00025728"/>
    </source>
</evidence>
<evidence type="ECO:0000256" key="1">
    <source>
        <dbReference type="ARBA" id="ARBA00004123"/>
    </source>
</evidence>
<dbReference type="InterPro" id="IPR038051">
    <property type="entry name" value="XRCC4-like_N_sf"/>
</dbReference>
<dbReference type="InterPro" id="IPR009089">
    <property type="entry name" value="XRCC4_N_sf"/>
</dbReference>
<feature type="region of interest" description="Disordered" evidence="8">
    <location>
        <begin position="193"/>
        <end position="357"/>
    </location>
</feature>
<accession>A0ABD0K380</accession>
<keyword evidence="5" id="KW-0539">Nucleus</keyword>
<dbReference type="SUPFAM" id="SSF50809">
    <property type="entry name" value="XRCC4, N-terminal domain"/>
    <property type="match status" value="1"/>
</dbReference>
<dbReference type="GO" id="GO:0005634">
    <property type="term" value="C:nucleus"/>
    <property type="evidence" value="ECO:0007669"/>
    <property type="project" value="UniProtKB-SubCell"/>
</dbReference>
<dbReference type="PANTHER" id="PTHR28559:SF1">
    <property type="entry name" value="DNA REPAIR PROTEIN XRCC4"/>
    <property type="match status" value="1"/>
</dbReference>
<dbReference type="AlphaFoldDB" id="A0ABD0K380"/>
<feature type="domain" description="XRCC4 coiled-coil" evidence="10">
    <location>
        <begin position="122"/>
        <end position="196"/>
    </location>
</feature>
<keyword evidence="2" id="KW-0227">DNA damage</keyword>
<organism evidence="11 12">
    <name type="scientific">Batillaria attramentaria</name>
    <dbReference type="NCBI Taxonomy" id="370345"/>
    <lineage>
        <taxon>Eukaryota</taxon>
        <taxon>Metazoa</taxon>
        <taxon>Spiralia</taxon>
        <taxon>Lophotrochozoa</taxon>
        <taxon>Mollusca</taxon>
        <taxon>Gastropoda</taxon>
        <taxon>Caenogastropoda</taxon>
        <taxon>Sorbeoconcha</taxon>
        <taxon>Cerithioidea</taxon>
        <taxon>Batillariidae</taxon>
        <taxon>Batillaria</taxon>
    </lineage>
</organism>
<feature type="domain" description="XRCC4 N-terminal" evidence="9">
    <location>
        <begin position="16"/>
        <end position="115"/>
    </location>
</feature>
<dbReference type="EMBL" id="JACVVK020000261">
    <property type="protein sequence ID" value="KAK7481518.1"/>
    <property type="molecule type" value="Genomic_DNA"/>
</dbReference>
<comment type="subcellular location">
    <subcellularLocation>
        <location evidence="1">Nucleus</location>
    </subcellularLocation>
</comment>
<evidence type="ECO:0000256" key="2">
    <source>
        <dbReference type="ARBA" id="ARBA00022763"/>
    </source>
</evidence>
<dbReference type="InterPro" id="IPR053961">
    <property type="entry name" value="XRCC4_N"/>
</dbReference>
<keyword evidence="12" id="KW-1185">Reference proteome</keyword>
<evidence type="ECO:0000256" key="3">
    <source>
        <dbReference type="ARBA" id="ARBA00023172"/>
    </source>
</evidence>
<evidence type="ECO:0000256" key="7">
    <source>
        <dbReference type="SAM" id="Coils"/>
    </source>
</evidence>
<keyword evidence="7" id="KW-0175">Coiled coil</keyword>
<reference evidence="11 12" key="1">
    <citation type="journal article" date="2023" name="Sci. Data">
        <title>Genome assembly of the Korean intertidal mud-creeper Batillaria attramentaria.</title>
        <authorList>
            <person name="Patra A.K."/>
            <person name="Ho P.T."/>
            <person name="Jun S."/>
            <person name="Lee S.J."/>
            <person name="Kim Y."/>
            <person name="Won Y.J."/>
        </authorList>
    </citation>
    <scope>NUCLEOTIDE SEQUENCE [LARGE SCALE GENOMIC DNA]</scope>
    <source>
        <strain evidence="11">Wonlab-2016</strain>
    </source>
</reference>